<evidence type="ECO:0000256" key="6">
    <source>
        <dbReference type="ARBA" id="ARBA00023136"/>
    </source>
</evidence>
<dbReference type="InterPro" id="IPR011527">
    <property type="entry name" value="ABC1_TM_dom"/>
</dbReference>
<evidence type="ECO:0000256" key="2">
    <source>
        <dbReference type="ARBA" id="ARBA00022692"/>
    </source>
</evidence>
<dbReference type="GO" id="GO:0140359">
    <property type="term" value="F:ABC-type transporter activity"/>
    <property type="evidence" value="ECO:0007669"/>
    <property type="project" value="InterPro"/>
</dbReference>
<evidence type="ECO:0000256" key="7">
    <source>
        <dbReference type="ARBA" id="ARBA00024725"/>
    </source>
</evidence>
<dbReference type="InterPro" id="IPR027417">
    <property type="entry name" value="P-loop_NTPase"/>
</dbReference>
<feature type="transmembrane region" description="Helical" evidence="8">
    <location>
        <begin position="267"/>
        <end position="288"/>
    </location>
</feature>
<feature type="transmembrane region" description="Helical" evidence="8">
    <location>
        <begin position="181"/>
        <end position="200"/>
    </location>
</feature>
<keyword evidence="3" id="KW-0547">Nucleotide-binding</keyword>
<feature type="domain" description="ABC transporter" evidence="9">
    <location>
        <begin position="358"/>
        <end position="597"/>
    </location>
</feature>
<dbReference type="InterPro" id="IPR017871">
    <property type="entry name" value="ABC_transporter-like_CS"/>
</dbReference>
<feature type="domain" description="ABC transmembrane type-1" evidence="10">
    <location>
        <begin position="37"/>
        <end position="324"/>
    </location>
</feature>
<dbReference type="CDD" id="cd07346">
    <property type="entry name" value="ABC_6TM_exporters"/>
    <property type="match status" value="1"/>
</dbReference>
<keyword evidence="12" id="KW-1185">Reference proteome</keyword>
<dbReference type="Pfam" id="PF00005">
    <property type="entry name" value="ABC_tran"/>
    <property type="match status" value="1"/>
</dbReference>
<gene>
    <name evidence="11" type="ORF">SAMN05444003_2202</name>
</gene>
<dbReference type="PROSITE" id="PS00211">
    <property type="entry name" value="ABC_TRANSPORTER_1"/>
    <property type="match status" value="1"/>
</dbReference>
<evidence type="ECO:0000256" key="8">
    <source>
        <dbReference type="SAM" id="Phobius"/>
    </source>
</evidence>
<evidence type="ECO:0000256" key="3">
    <source>
        <dbReference type="ARBA" id="ARBA00022741"/>
    </source>
</evidence>
<evidence type="ECO:0000256" key="4">
    <source>
        <dbReference type="ARBA" id="ARBA00022840"/>
    </source>
</evidence>
<sequence>MNVAKLINPYAPADGPPPATLFKFLVWSFSGGFKYVALGSVISILAGVVDVSTALILGLVIDAALTSDSASFFSENTTLLLAISLFFLILRPVVMGLSGIMQSVVIGPSLANLILSRLHRHTLGQSVSFFDDDFAGRIAQKQLQASRAATNLVVEMIHTVMFALASLIGSIILMLTIDLRTALLMTVWLIGYFFLIRFFMPKIRAASKERASKRAMVTGQVVDTVTNIKTVKLFAHKDREDRAAIDAMSELWDASVNFGWTSASFRFFLTTLAGIIPILMVGATLYSWTIGDSTAGAIATSGAIGLRLSQMTGWVSFTLMTMYADVGEVEDAIRTLSPAHTLKDLPGATELEVTKGQIVFDHTSFSYGKAVGGIHDVNLTINAGERLGIVGASGAGKSTLVALLLRLYDTEEGTISIDGSDISKVTQESLRQNIGMVTQETAMFNRSARDNILYGDPTASEDDMRNAAKRAEANEFIEGLEDHSGRTGYDAYLGERGVKLSGGQRQRIAIARAMLKDAPILVLDEATSALDSEVEASIQAALESVMDGKTVIAIAHRLSTLAQMDRIIVLDEGRIVEKGNHATLIAQNGLYTRYWNRQSGGFINVQRAAE</sequence>
<evidence type="ECO:0000256" key="1">
    <source>
        <dbReference type="ARBA" id="ARBA00004651"/>
    </source>
</evidence>
<dbReference type="PROSITE" id="PS50929">
    <property type="entry name" value="ABC_TM1F"/>
    <property type="match status" value="1"/>
</dbReference>
<keyword evidence="4 11" id="KW-0067">ATP-binding</keyword>
<dbReference type="PANTHER" id="PTHR24221">
    <property type="entry name" value="ATP-BINDING CASSETTE SUB-FAMILY B"/>
    <property type="match status" value="1"/>
</dbReference>
<dbReference type="InterPro" id="IPR039421">
    <property type="entry name" value="Type_1_exporter"/>
</dbReference>
<dbReference type="InterPro" id="IPR036640">
    <property type="entry name" value="ABC1_TM_sf"/>
</dbReference>
<evidence type="ECO:0000313" key="12">
    <source>
        <dbReference type="Proteomes" id="UP000184074"/>
    </source>
</evidence>
<dbReference type="Gene3D" id="1.20.1560.10">
    <property type="entry name" value="ABC transporter type 1, transmembrane domain"/>
    <property type="match status" value="1"/>
</dbReference>
<dbReference type="PANTHER" id="PTHR24221:SF203">
    <property type="entry name" value="ATP-BINDING_PERMEASE FUSION ABC TRANSPORTER-RELATED"/>
    <property type="match status" value="1"/>
</dbReference>
<dbReference type="EMBL" id="FQXB01000003">
    <property type="protein sequence ID" value="SHH15165.1"/>
    <property type="molecule type" value="Genomic_DNA"/>
</dbReference>
<dbReference type="AlphaFoldDB" id="A0A1M5QM22"/>
<proteinExistence type="predicted"/>
<keyword evidence="5 8" id="KW-1133">Transmembrane helix</keyword>
<feature type="transmembrane region" description="Helical" evidence="8">
    <location>
        <begin position="35"/>
        <end position="60"/>
    </location>
</feature>
<dbReference type="GO" id="GO:0034040">
    <property type="term" value="F:ATPase-coupled lipid transmembrane transporter activity"/>
    <property type="evidence" value="ECO:0007669"/>
    <property type="project" value="TreeGrafter"/>
</dbReference>
<dbReference type="FunFam" id="3.40.50.300:FF:000218">
    <property type="entry name" value="Multidrug ABC transporter ATP-binding protein"/>
    <property type="match status" value="1"/>
</dbReference>
<evidence type="ECO:0000256" key="5">
    <source>
        <dbReference type="ARBA" id="ARBA00022989"/>
    </source>
</evidence>
<feature type="transmembrane region" description="Helical" evidence="8">
    <location>
        <begin position="72"/>
        <end position="90"/>
    </location>
</feature>
<dbReference type="GO" id="GO:0005524">
    <property type="term" value="F:ATP binding"/>
    <property type="evidence" value="ECO:0007669"/>
    <property type="project" value="UniProtKB-KW"/>
</dbReference>
<evidence type="ECO:0000313" key="11">
    <source>
        <dbReference type="EMBL" id="SHH15165.1"/>
    </source>
</evidence>
<comment type="subcellular location">
    <subcellularLocation>
        <location evidence="1">Cell membrane</location>
        <topology evidence="1">Multi-pass membrane protein</topology>
    </subcellularLocation>
</comment>
<dbReference type="GO" id="GO:0016887">
    <property type="term" value="F:ATP hydrolysis activity"/>
    <property type="evidence" value="ECO:0007669"/>
    <property type="project" value="InterPro"/>
</dbReference>
<dbReference type="SUPFAM" id="SSF52540">
    <property type="entry name" value="P-loop containing nucleoside triphosphate hydrolases"/>
    <property type="match status" value="1"/>
</dbReference>
<name>A0A1M5QM22_9RHOB</name>
<dbReference type="GO" id="GO:0005886">
    <property type="term" value="C:plasma membrane"/>
    <property type="evidence" value="ECO:0007669"/>
    <property type="project" value="UniProtKB-SubCell"/>
</dbReference>
<dbReference type="RefSeq" id="WP_072901043.1">
    <property type="nucleotide sequence ID" value="NZ_FQXB01000003.1"/>
</dbReference>
<feature type="transmembrane region" description="Helical" evidence="8">
    <location>
        <begin position="152"/>
        <end position="175"/>
    </location>
</feature>
<dbReference type="InterPro" id="IPR003439">
    <property type="entry name" value="ABC_transporter-like_ATP-bd"/>
</dbReference>
<dbReference type="Pfam" id="PF00664">
    <property type="entry name" value="ABC_membrane"/>
    <property type="match status" value="1"/>
</dbReference>
<evidence type="ECO:0000259" key="9">
    <source>
        <dbReference type="PROSITE" id="PS50893"/>
    </source>
</evidence>
<dbReference type="STRING" id="1508389.SAMN05444003_2202"/>
<dbReference type="OrthoDB" id="9808328at2"/>
<keyword evidence="2 8" id="KW-0812">Transmembrane</keyword>
<dbReference type="InterPro" id="IPR003593">
    <property type="entry name" value="AAA+_ATPase"/>
</dbReference>
<reference evidence="11 12" key="1">
    <citation type="submission" date="2016-11" db="EMBL/GenBank/DDBJ databases">
        <authorList>
            <person name="Jaros S."/>
            <person name="Januszkiewicz K."/>
            <person name="Wedrychowicz H."/>
        </authorList>
    </citation>
    <scope>NUCLEOTIDE SEQUENCE [LARGE SCALE GENOMIC DNA]</scope>
    <source>
        <strain evidence="11 12">DSM 28715</strain>
    </source>
</reference>
<dbReference type="Proteomes" id="UP000184074">
    <property type="component" value="Unassembled WGS sequence"/>
</dbReference>
<dbReference type="SUPFAM" id="SSF90123">
    <property type="entry name" value="ABC transporter transmembrane region"/>
    <property type="match status" value="1"/>
</dbReference>
<comment type="function">
    <text evidence="7">Part of an ABC transporter complex. Transmembrane domains (TMD) form a pore in the inner membrane and the ATP-binding domain (NBD) is responsible for energy generation.</text>
</comment>
<accession>A0A1M5QM22</accession>
<evidence type="ECO:0000259" key="10">
    <source>
        <dbReference type="PROSITE" id="PS50929"/>
    </source>
</evidence>
<dbReference type="PROSITE" id="PS50893">
    <property type="entry name" value="ABC_TRANSPORTER_2"/>
    <property type="match status" value="1"/>
</dbReference>
<dbReference type="SMART" id="SM00382">
    <property type="entry name" value="AAA"/>
    <property type="match status" value="1"/>
</dbReference>
<protein>
    <submittedName>
        <fullName evidence="11">ATP-binding cassette, subfamily B</fullName>
    </submittedName>
</protein>
<keyword evidence="6 8" id="KW-0472">Membrane</keyword>
<organism evidence="11 12">
    <name type="scientific">Cognatiyoonia sediminum</name>
    <dbReference type="NCBI Taxonomy" id="1508389"/>
    <lineage>
        <taxon>Bacteria</taxon>
        <taxon>Pseudomonadati</taxon>
        <taxon>Pseudomonadota</taxon>
        <taxon>Alphaproteobacteria</taxon>
        <taxon>Rhodobacterales</taxon>
        <taxon>Paracoccaceae</taxon>
        <taxon>Cognatiyoonia</taxon>
    </lineage>
</organism>
<dbReference type="Gene3D" id="3.40.50.300">
    <property type="entry name" value="P-loop containing nucleotide triphosphate hydrolases"/>
    <property type="match status" value="1"/>
</dbReference>